<name>A0A1X7URY1_AMPQE</name>
<dbReference type="STRING" id="400682.A0A1X7URY1"/>
<dbReference type="AlphaFoldDB" id="A0A1X7URY1"/>
<sequence length="154" mass="15959">MKRMERTFSSLMEEKNFEIRTNHKKTYRIIKILQLPLSHSQLSNFCAALVSNLSFVKKQQFLNYDENDGVPPLPVAGDGRNPPPPPGGPPPPLALPAVTGGPPLPAPPVAGDGGPPSPPLGGLPPPPALPAVARSPPPPALPVAGDGGPPPPPP</sequence>
<proteinExistence type="predicted"/>
<dbReference type="EnsemblMetazoa" id="Aqu2.1.30137_001">
    <property type="protein sequence ID" value="Aqu2.1.30137_001"/>
    <property type="gene ID" value="Aqu2.1.30137"/>
</dbReference>
<feature type="region of interest" description="Disordered" evidence="1">
    <location>
        <begin position="64"/>
        <end position="154"/>
    </location>
</feature>
<organism evidence="2">
    <name type="scientific">Amphimedon queenslandica</name>
    <name type="common">Sponge</name>
    <dbReference type="NCBI Taxonomy" id="400682"/>
    <lineage>
        <taxon>Eukaryota</taxon>
        <taxon>Metazoa</taxon>
        <taxon>Porifera</taxon>
        <taxon>Demospongiae</taxon>
        <taxon>Heteroscleromorpha</taxon>
        <taxon>Haplosclerida</taxon>
        <taxon>Niphatidae</taxon>
        <taxon>Amphimedon</taxon>
    </lineage>
</organism>
<feature type="compositionally biased region" description="Pro residues" evidence="1">
    <location>
        <begin position="81"/>
        <end position="94"/>
    </location>
</feature>
<protein>
    <recommendedName>
        <fullName evidence="3">FH2 domain-containing protein</fullName>
    </recommendedName>
</protein>
<reference evidence="2" key="1">
    <citation type="submission" date="2017-05" db="UniProtKB">
        <authorList>
            <consortium name="EnsemblMetazoa"/>
        </authorList>
    </citation>
    <scope>IDENTIFICATION</scope>
</reference>
<evidence type="ECO:0000313" key="2">
    <source>
        <dbReference type="EnsemblMetazoa" id="Aqu2.1.30137_001"/>
    </source>
</evidence>
<feature type="compositionally biased region" description="Pro residues" evidence="1">
    <location>
        <begin position="115"/>
        <end position="141"/>
    </location>
</feature>
<evidence type="ECO:0000256" key="1">
    <source>
        <dbReference type="SAM" id="MobiDB-lite"/>
    </source>
</evidence>
<evidence type="ECO:0008006" key="3">
    <source>
        <dbReference type="Google" id="ProtNLM"/>
    </source>
</evidence>
<accession>A0A1X7URY1</accession>
<dbReference type="InParanoid" id="A0A1X7URY1"/>